<dbReference type="AlphaFoldDB" id="A0A2C8FAA0"/>
<reference evidence="6" key="1">
    <citation type="submission" date="2017-09" db="EMBL/GenBank/DDBJ databases">
        <authorList>
            <person name="Regsiter A."/>
            <person name="William W."/>
        </authorList>
    </citation>
    <scope>NUCLEOTIDE SEQUENCE [LARGE SCALE GENOMIC DNA]</scope>
    <source>
        <strain evidence="6">500-1</strain>
    </source>
</reference>
<dbReference type="InterPro" id="IPR009057">
    <property type="entry name" value="Homeodomain-like_sf"/>
</dbReference>
<dbReference type="InterPro" id="IPR037923">
    <property type="entry name" value="HTH-like"/>
</dbReference>
<dbReference type="InterPro" id="IPR020449">
    <property type="entry name" value="Tscrpt_reg_AraC-type_HTH"/>
</dbReference>
<evidence type="ECO:0000256" key="2">
    <source>
        <dbReference type="ARBA" id="ARBA00023125"/>
    </source>
</evidence>
<keyword evidence="3" id="KW-0804">Transcription</keyword>
<dbReference type="InterPro" id="IPR050204">
    <property type="entry name" value="AraC_XylS_family_regulators"/>
</dbReference>
<dbReference type="Pfam" id="PF12833">
    <property type="entry name" value="HTH_18"/>
    <property type="match status" value="1"/>
</dbReference>
<accession>A0A2C8FAA0</accession>
<dbReference type="RefSeq" id="WP_173806786.1">
    <property type="nucleotide sequence ID" value="NZ_LT907975.1"/>
</dbReference>
<keyword evidence="2" id="KW-0238">DNA-binding</keyword>
<sequence>MHDADMGHPSSTEHSTIQALPFFGGVEMLRARYVTQRFSRHFHEGYAVGYIEQGAMRFRYMGESMVASKGQINLVIPGESHDGHTAEENGWTYRMFYLPPEAILEAARAVSPKASLPHFRMGVIEDRQLADCICQTHTLLEQDNIASIEKETRLLWLLAHWISRHADQRPHWHNPGNEHKAVNRARDFIQSEYGHDTSLTELAQQVGLSPFHLVRVFQKQMGVTPHDYLTQVRAERVRERLMGKDRLADIAADCGFSDQAHMSRSFKRHTGVTPGRYRKILQNS</sequence>
<evidence type="ECO:0000256" key="1">
    <source>
        <dbReference type="ARBA" id="ARBA00023015"/>
    </source>
</evidence>
<organism evidence="5 6">
    <name type="scientific">Pseudodesulfovibrio profundus</name>
    <dbReference type="NCBI Taxonomy" id="57320"/>
    <lineage>
        <taxon>Bacteria</taxon>
        <taxon>Pseudomonadati</taxon>
        <taxon>Thermodesulfobacteriota</taxon>
        <taxon>Desulfovibrionia</taxon>
        <taxon>Desulfovibrionales</taxon>
        <taxon>Desulfovibrionaceae</taxon>
    </lineage>
</organism>
<feature type="domain" description="HTH araC/xylS-type" evidence="4">
    <location>
        <begin position="183"/>
        <end position="280"/>
    </location>
</feature>
<name>A0A2C8FAA0_9BACT</name>
<evidence type="ECO:0000313" key="5">
    <source>
        <dbReference type="EMBL" id="SOB59363.1"/>
    </source>
</evidence>
<dbReference type="GO" id="GO:0003700">
    <property type="term" value="F:DNA-binding transcription factor activity"/>
    <property type="evidence" value="ECO:0007669"/>
    <property type="project" value="InterPro"/>
</dbReference>
<dbReference type="InterPro" id="IPR018060">
    <property type="entry name" value="HTH_AraC"/>
</dbReference>
<dbReference type="KEGG" id="pprf:DPRO_2455"/>
<evidence type="ECO:0000259" key="4">
    <source>
        <dbReference type="PROSITE" id="PS01124"/>
    </source>
</evidence>
<keyword evidence="1" id="KW-0805">Transcription regulation</keyword>
<dbReference type="SUPFAM" id="SSF46689">
    <property type="entry name" value="Homeodomain-like"/>
    <property type="match status" value="2"/>
</dbReference>
<dbReference type="Gene3D" id="2.60.120.10">
    <property type="entry name" value="Jelly Rolls"/>
    <property type="match status" value="1"/>
</dbReference>
<dbReference type="InterPro" id="IPR014710">
    <property type="entry name" value="RmlC-like_jellyroll"/>
</dbReference>
<dbReference type="InterPro" id="IPR003313">
    <property type="entry name" value="AraC-bd"/>
</dbReference>
<dbReference type="Gene3D" id="1.10.10.60">
    <property type="entry name" value="Homeodomain-like"/>
    <property type="match status" value="2"/>
</dbReference>
<gene>
    <name evidence="5" type="ORF">DPRO_2455</name>
</gene>
<dbReference type="SUPFAM" id="SSF51215">
    <property type="entry name" value="Regulatory protein AraC"/>
    <property type="match status" value="1"/>
</dbReference>
<dbReference type="PANTHER" id="PTHR46796">
    <property type="entry name" value="HTH-TYPE TRANSCRIPTIONAL ACTIVATOR RHAS-RELATED"/>
    <property type="match status" value="1"/>
</dbReference>
<dbReference type="SMART" id="SM00342">
    <property type="entry name" value="HTH_ARAC"/>
    <property type="match status" value="1"/>
</dbReference>
<protein>
    <submittedName>
        <fullName evidence="5">Transcriptional regulator, AraC family</fullName>
    </submittedName>
</protein>
<dbReference type="PROSITE" id="PS01124">
    <property type="entry name" value="HTH_ARAC_FAMILY_2"/>
    <property type="match status" value="1"/>
</dbReference>
<dbReference type="EMBL" id="LT907975">
    <property type="protein sequence ID" value="SOB59363.1"/>
    <property type="molecule type" value="Genomic_DNA"/>
</dbReference>
<dbReference type="Proteomes" id="UP000219215">
    <property type="component" value="Chromosome DPRO"/>
</dbReference>
<dbReference type="PRINTS" id="PR00032">
    <property type="entry name" value="HTHARAC"/>
</dbReference>
<proteinExistence type="predicted"/>
<dbReference type="GO" id="GO:0043565">
    <property type="term" value="F:sequence-specific DNA binding"/>
    <property type="evidence" value="ECO:0007669"/>
    <property type="project" value="InterPro"/>
</dbReference>
<dbReference type="Pfam" id="PF02311">
    <property type="entry name" value="AraC_binding"/>
    <property type="match status" value="1"/>
</dbReference>
<dbReference type="PANTHER" id="PTHR46796:SF2">
    <property type="entry name" value="TRANSCRIPTIONAL REGULATORY PROTEIN"/>
    <property type="match status" value="1"/>
</dbReference>
<evidence type="ECO:0000256" key="3">
    <source>
        <dbReference type="ARBA" id="ARBA00023163"/>
    </source>
</evidence>
<keyword evidence="6" id="KW-1185">Reference proteome</keyword>
<evidence type="ECO:0000313" key="6">
    <source>
        <dbReference type="Proteomes" id="UP000219215"/>
    </source>
</evidence>